<dbReference type="GO" id="GO:0016747">
    <property type="term" value="F:acyltransferase activity, transferring groups other than amino-acyl groups"/>
    <property type="evidence" value="ECO:0007669"/>
    <property type="project" value="InterPro"/>
</dbReference>
<dbReference type="Proteomes" id="UP001172159">
    <property type="component" value="Unassembled WGS sequence"/>
</dbReference>
<dbReference type="PANTHER" id="PTHR42791:SF2">
    <property type="entry name" value="N-ACETYLTRANSFERASE DOMAIN-CONTAINING PROTEIN"/>
    <property type="match status" value="1"/>
</dbReference>
<reference evidence="2" key="1">
    <citation type="submission" date="2023-06" db="EMBL/GenBank/DDBJ databases">
        <title>Genome-scale phylogeny and comparative genomics of the fungal order Sordariales.</title>
        <authorList>
            <consortium name="Lawrence Berkeley National Laboratory"/>
            <person name="Hensen N."/>
            <person name="Bonometti L."/>
            <person name="Westerberg I."/>
            <person name="Brannstrom I.O."/>
            <person name="Guillou S."/>
            <person name="Cros-Aarteil S."/>
            <person name="Calhoun S."/>
            <person name="Haridas S."/>
            <person name="Kuo A."/>
            <person name="Mondo S."/>
            <person name="Pangilinan J."/>
            <person name="Riley R."/>
            <person name="Labutti K."/>
            <person name="Andreopoulos B."/>
            <person name="Lipzen A."/>
            <person name="Chen C."/>
            <person name="Yanf M."/>
            <person name="Daum C."/>
            <person name="Ng V."/>
            <person name="Clum A."/>
            <person name="Steindorff A."/>
            <person name="Ohm R."/>
            <person name="Martin F."/>
            <person name="Silar P."/>
            <person name="Natvig D."/>
            <person name="Lalanne C."/>
            <person name="Gautier V."/>
            <person name="Ament-Velasquez S.L."/>
            <person name="Kruys A."/>
            <person name="Hutchinson M.I."/>
            <person name="Powell A.J."/>
            <person name="Barry K."/>
            <person name="Miller A.N."/>
            <person name="Grigoriev I.V."/>
            <person name="Debuchy R."/>
            <person name="Gladieux P."/>
            <person name="Thoren M.H."/>
            <person name="Johannesson H."/>
        </authorList>
    </citation>
    <scope>NUCLEOTIDE SEQUENCE</scope>
    <source>
        <strain evidence="2">CBS 540.89</strain>
    </source>
</reference>
<dbReference type="Gene3D" id="3.40.630.30">
    <property type="match status" value="1"/>
</dbReference>
<dbReference type="CDD" id="cd04301">
    <property type="entry name" value="NAT_SF"/>
    <property type="match status" value="1"/>
</dbReference>
<feature type="domain" description="N-acetyltransferase" evidence="1">
    <location>
        <begin position="3"/>
        <end position="174"/>
    </location>
</feature>
<dbReference type="PANTHER" id="PTHR42791">
    <property type="entry name" value="GNAT FAMILY ACETYLTRANSFERASE"/>
    <property type="match status" value="1"/>
</dbReference>
<dbReference type="EMBL" id="JAUKTV010000004">
    <property type="protein sequence ID" value="KAK0739349.1"/>
    <property type="molecule type" value="Genomic_DNA"/>
</dbReference>
<evidence type="ECO:0000313" key="3">
    <source>
        <dbReference type="Proteomes" id="UP001172159"/>
    </source>
</evidence>
<dbReference type="Pfam" id="PF00583">
    <property type="entry name" value="Acetyltransf_1"/>
    <property type="match status" value="1"/>
</dbReference>
<dbReference type="InterPro" id="IPR052523">
    <property type="entry name" value="Trichothecene_AcTrans"/>
</dbReference>
<comment type="caution">
    <text evidence="2">The sequence shown here is derived from an EMBL/GenBank/DDBJ whole genome shotgun (WGS) entry which is preliminary data.</text>
</comment>
<name>A0AA40BRZ9_9PEZI</name>
<evidence type="ECO:0000313" key="2">
    <source>
        <dbReference type="EMBL" id="KAK0739349.1"/>
    </source>
</evidence>
<accession>A0AA40BRZ9</accession>
<dbReference type="AlphaFoldDB" id="A0AA40BRZ9"/>
<organism evidence="2 3">
    <name type="scientific">Apiosordaria backusii</name>
    <dbReference type="NCBI Taxonomy" id="314023"/>
    <lineage>
        <taxon>Eukaryota</taxon>
        <taxon>Fungi</taxon>
        <taxon>Dikarya</taxon>
        <taxon>Ascomycota</taxon>
        <taxon>Pezizomycotina</taxon>
        <taxon>Sordariomycetes</taxon>
        <taxon>Sordariomycetidae</taxon>
        <taxon>Sordariales</taxon>
        <taxon>Lasiosphaeriaceae</taxon>
        <taxon>Apiosordaria</taxon>
    </lineage>
</organism>
<keyword evidence="3" id="KW-1185">Reference proteome</keyword>
<dbReference type="InterPro" id="IPR000182">
    <property type="entry name" value="GNAT_dom"/>
</dbReference>
<gene>
    <name evidence="2" type="ORF">B0T21DRAFT_346668</name>
</gene>
<dbReference type="PROSITE" id="PS51186">
    <property type="entry name" value="GNAT"/>
    <property type="match status" value="1"/>
</dbReference>
<evidence type="ECO:0000259" key="1">
    <source>
        <dbReference type="PROSITE" id="PS51186"/>
    </source>
</evidence>
<dbReference type="SUPFAM" id="SSF55729">
    <property type="entry name" value="Acyl-CoA N-acyltransferases (Nat)"/>
    <property type="match status" value="1"/>
</dbReference>
<dbReference type="InterPro" id="IPR016181">
    <property type="entry name" value="Acyl_CoA_acyltransferase"/>
</dbReference>
<protein>
    <submittedName>
        <fullName evidence="2">Acyl-CoA N-acyltransferase</fullName>
    </submittedName>
</protein>
<sequence length="176" mass="20182">MSITIRRAGPDDVDAIVEISMLVAPHTTTVPYIWPETDFDEYASWLYEHYNECLEDTSADQFTVMVAEAPDDAAIDKAEQDIFVTRYGEKQIVLEEMSTSPTYWCRGAGTRLLLWGMQRAREQGKVITVIADWMGKKLYKKLGFEELDTIVVQVEGEKEKVVVSAMVWDPREEDYN</sequence>
<proteinExistence type="predicted"/>